<dbReference type="SUPFAM" id="SSF88659">
    <property type="entry name" value="Sigma3 and sigma4 domains of RNA polymerase sigma factors"/>
    <property type="match status" value="1"/>
</dbReference>
<dbReference type="AlphaFoldDB" id="A0A558A4Y4"/>
<dbReference type="PANTHER" id="PTHR43133:SF57">
    <property type="entry name" value="RNA POLYMERASE SIGMA-70 FACTOR"/>
    <property type="match status" value="1"/>
</dbReference>
<keyword evidence="5" id="KW-0804">Transcription</keyword>
<protein>
    <submittedName>
        <fullName evidence="8">Sigma-70 family RNA polymerase sigma factor</fullName>
    </submittedName>
</protein>
<evidence type="ECO:0000259" key="7">
    <source>
        <dbReference type="Pfam" id="PF04545"/>
    </source>
</evidence>
<dbReference type="InterPro" id="IPR013325">
    <property type="entry name" value="RNA_pol_sigma_r2"/>
</dbReference>
<dbReference type="Pfam" id="PF04542">
    <property type="entry name" value="Sigma70_r2"/>
    <property type="match status" value="1"/>
</dbReference>
<keyword evidence="4" id="KW-0238">DNA-binding</keyword>
<gene>
    <name evidence="8" type="ORF">FNH06_24495</name>
</gene>
<evidence type="ECO:0000259" key="6">
    <source>
        <dbReference type="Pfam" id="PF04542"/>
    </source>
</evidence>
<reference evidence="8 9" key="1">
    <citation type="submission" date="2019-07" db="EMBL/GenBank/DDBJ databases">
        <title>New species of Amycolatopsis and Streptomyces.</title>
        <authorList>
            <person name="Duangmal K."/>
            <person name="Teo W.F.A."/>
            <person name="Lipun K."/>
        </authorList>
    </citation>
    <scope>NUCLEOTIDE SEQUENCE [LARGE SCALE GENOMIC DNA]</scope>
    <source>
        <strain evidence="8 9">JCM 30562</strain>
    </source>
</reference>
<evidence type="ECO:0000256" key="1">
    <source>
        <dbReference type="ARBA" id="ARBA00010641"/>
    </source>
</evidence>
<accession>A0A558A4Y4</accession>
<evidence type="ECO:0000256" key="4">
    <source>
        <dbReference type="ARBA" id="ARBA00023125"/>
    </source>
</evidence>
<evidence type="ECO:0000256" key="3">
    <source>
        <dbReference type="ARBA" id="ARBA00023082"/>
    </source>
</evidence>
<dbReference type="RefSeq" id="WP_144642237.1">
    <property type="nucleotide sequence ID" value="NZ_BNAX01000002.1"/>
</dbReference>
<dbReference type="Pfam" id="PF04545">
    <property type="entry name" value="Sigma70_r4"/>
    <property type="match status" value="1"/>
</dbReference>
<organism evidence="8 9">
    <name type="scientific">Amycolatopsis acidiphila</name>
    <dbReference type="NCBI Taxonomy" id="715473"/>
    <lineage>
        <taxon>Bacteria</taxon>
        <taxon>Bacillati</taxon>
        <taxon>Actinomycetota</taxon>
        <taxon>Actinomycetes</taxon>
        <taxon>Pseudonocardiales</taxon>
        <taxon>Pseudonocardiaceae</taxon>
        <taxon>Amycolatopsis</taxon>
    </lineage>
</organism>
<feature type="domain" description="RNA polymerase sigma-70 region 4" evidence="7">
    <location>
        <begin position="146"/>
        <end position="192"/>
    </location>
</feature>
<dbReference type="OrthoDB" id="3747638at2"/>
<comment type="caution">
    <text evidence="8">The sequence shown here is derived from an EMBL/GenBank/DDBJ whole genome shotgun (WGS) entry which is preliminary data.</text>
</comment>
<dbReference type="Gene3D" id="1.10.1740.10">
    <property type="match status" value="1"/>
</dbReference>
<name>A0A558A4Y4_9PSEU</name>
<dbReference type="CDD" id="cd06171">
    <property type="entry name" value="Sigma70_r4"/>
    <property type="match status" value="1"/>
</dbReference>
<proteinExistence type="inferred from homology"/>
<evidence type="ECO:0000313" key="8">
    <source>
        <dbReference type="EMBL" id="TVT19322.1"/>
    </source>
</evidence>
<dbReference type="InterPro" id="IPR036388">
    <property type="entry name" value="WH-like_DNA-bd_sf"/>
</dbReference>
<keyword evidence="9" id="KW-1185">Reference proteome</keyword>
<keyword evidence="3" id="KW-0731">Sigma factor</keyword>
<evidence type="ECO:0000256" key="5">
    <source>
        <dbReference type="ARBA" id="ARBA00023163"/>
    </source>
</evidence>
<dbReference type="SUPFAM" id="SSF88946">
    <property type="entry name" value="Sigma2 domain of RNA polymerase sigma factors"/>
    <property type="match status" value="1"/>
</dbReference>
<sequence>MMISCPAAISAASSASEPVPDADSWALLDSARRGDLEAVAVLYRMHAGAVWRYIRPRVSSQDLADDFTSEVFVRMMRSMGSVRYQKGKFLGWLITIGRNIVFDYTKSRYHRSIIPMSILPDIAGSEPSTEEIVLRRRLCEMVWSGLSRLAPDQRACLQMRFFEGRSVAEAAAALGRSEGALRQLQLRAMRNLANLLEPEAISA</sequence>
<evidence type="ECO:0000313" key="9">
    <source>
        <dbReference type="Proteomes" id="UP000318578"/>
    </source>
</evidence>
<keyword evidence="2" id="KW-0805">Transcription regulation</keyword>
<dbReference type="PANTHER" id="PTHR43133">
    <property type="entry name" value="RNA POLYMERASE ECF-TYPE SIGMA FACTO"/>
    <property type="match status" value="1"/>
</dbReference>
<dbReference type="GO" id="GO:0003677">
    <property type="term" value="F:DNA binding"/>
    <property type="evidence" value="ECO:0007669"/>
    <property type="project" value="UniProtKB-KW"/>
</dbReference>
<evidence type="ECO:0000256" key="2">
    <source>
        <dbReference type="ARBA" id="ARBA00023015"/>
    </source>
</evidence>
<feature type="domain" description="RNA polymerase sigma-70 region 2" evidence="6">
    <location>
        <begin position="42"/>
        <end position="108"/>
    </location>
</feature>
<dbReference type="Gene3D" id="1.10.10.10">
    <property type="entry name" value="Winged helix-like DNA-binding domain superfamily/Winged helix DNA-binding domain"/>
    <property type="match status" value="1"/>
</dbReference>
<dbReference type="EMBL" id="VJZA01000048">
    <property type="protein sequence ID" value="TVT19322.1"/>
    <property type="molecule type" value="Genomic_DNA"/>
</dbReference>
<dbReference type="InterPro" id="IPR014284">
    <property type="entry name" value="RNA_pol_sigma-70_dom"/>
</dbReference>
<dbReference type="InterPro" id="IPR007630">
    <property type="entry name" value="RNA_pol_sigma70_r4"/>
</dbReference>
<dbReference type="GO" id="GO:0006352">
    <property type="term" value="P:DNA-templated transcription initiation"/>
    <property type="evidence" value="ECO:0007669"/>
    <property type="project" value="InterPro"/>
</dbReference>
<dbReference type="NCBIfam" id="TIGR02937">
    <property type="entry name" value="sigma70-ECF"/>
    <property type="match status" value="1"/>
</dbReference>
<dbReference type="InterPro" id="IPR007627">
    <property type="entry name" value="RNA_pol_sigma70_r2"/>
</dbReference>
<dbReference type="Proteomes" id="UP000318578">
    <property type="component" value="Unassembled WGS sequence"/>
</dbReference>
<dbReference type="GO" id="GO:0016987">
    <property type="term" value="F:sigma factor activity"/>
    <property type="evidence" value="ECO:0007669"/>
    <property type="project" value="UniProtKB-KW"/>
</dbReference>
<comment type="similarity">
    <text evidence="1">Belongs to the sigma-70 factor family. ECF subfamily.</text>
</comment>
<dbReference type="InterPro" id="IPR039425">
    <property type="entry name" value="RNA_pol_sigma-70-like"/>
</dbReference>
<dbReference type="InterPro" id="IPR013324">
    <property type="entry name" value="RNA_pol_sigma_r3/r4-like"/>
</dbReference>